<protein>
    <submittedName>
        <fullName evidence="2">Uncharacterized protein</fullName>
    </submittedName>
</protein>
<organism evidence="2 3">
    <name type="scientific">Bdellovibrio bacteriovorus</name>
    <dbReference type="NCBI Taxonomy" id="959"/>
    <lineage>
        <taxon>Bacteria</taxon>
        <taxon>Pseudomonadati</taxon>
        <taxon>Bdellovibrionota</taxon>
        <taxon>Bdellovibrionia</taxon>
        <taxon>Bdellovibrionales</taxon>
        <taxon>Pseudobdellovibrionaceae</taxon>
        <taxon>Bdellovibrio</taxon>
    </lineage>
</organism>
<evidence type="ECO:0000313" key="3">
    <source>
        <dbReference type="Proteomes" id="UP000075391"/>
    </source>
</evidence>
<dbReference type="Proteomes" id="UP000075391">
    <property type="component" value="Unassembled WGS sequence"/>
</dbReference>
<accession>A0A150WUB6</accession>
<sequence>MSLFDDLKKVAEEGAKKAGADISVYLANQVSAPFVKIAQDMGANLTVAQIEAGKTPAPPTVAPPNNTDPTPSASFFGTRVAPWMLLAAVGVGAFFIFKRR</sequence>
<gene>
    <name evidence="2" type="ORF">AZI85_15185</name>
</gene>
<keyword evidence="1" id="KW-0812">Transmembrane</keyword>
<feature type="transmembrane region" description="Helical" evidence="1">
    <location>
        <begin position="80"/>
        <end position="97"/>
    </location>
</feature>
<evidence type="ECO:0000313" key="2">
    <source>
        <dbReference type="EMBL" id="KYG70034.1"/>
    </source>
</evidence>
<evidence type="ECO:0000256" key="1">
    <source>
        <dbReference type="SAM" id="Phobius"/>
    </source>
</evidence>
<keyword evidence="1" id="KW-0472">Membrane</keyword>
<keyword evidence="1" id="KW-1133">Transmembrane helix</keyword>
<name>A0A150WUB6_BDEBC</name>
<dbReference type="EMBL" id="LUKF01000003">
    <property type="protein sequence ID" value="KYG70034.1"/>
    <property type="molecule type" value="Genomic_DNA"/>
</dbReference>
<reference evidence="2 3" key="1">
    <citation type="submission" date="2016-03" db="EMBL/GenBank/DDBJ databases">
        <authorList>
            <person name="Ploux O."/>
        </authorList>
    </citation>
    <scope>NUCLEOTIDE SEQUENCE [LARGE SCALE GENOMIC DNA]</scope>
    <source>
        <strain evidence="2 3">BER2</strain>
    </source>
</reference>
<dbReference type="RefSeq" id="WP_063242951.1">
    <property type="nucleotide sequence ID" value="NZ_LUKF01000003.1"/>
</dbReference>
<comment type="caution">
    <text evidence="2">The sequence shown here is derived from an EMBL/GenBank/DDBJ whole genome shotgun (WGS) entry which is preliminary data.</text>
</comment>
<dbReference type="AlphaFoldDB" id="A0A150WUB6"/>
<proteinExistence type="predicted"/>